<dbReference type="AlphaFoldDB" id="A0A511KQX2"/>
<evidence type="ECO:0000256" key="1">
    <source>
        <dbReference type="ARBA" id="ARBA00004141"/>
    </source>
</evidence>
<feature type="compositionally biased region" description="Low complexity" evidence="6">
    <location>
        <begin position="479"/>
        <end position="513"/>
    </location>
</feature>
<feature type="transmembrane region" description="Helical" evidence="7">
    <location>
        <begin position="354"/>
        <end position="376"/>
    </location>
</feature>
<dbReference type="InterPro" id="IPR036259">
    <property type="entry name" value="MFS_trans_sf"/>
</dbReference>
<feature type="region of interest" description="Disordered" evidence="6">
    <location>
        <begin position="476"/>
        <end position="646"/>
    </location>
</feature>
<proteinExistence type="predicted"/>
<evidence type="ECO:0000256" key="5">
    <source>
        <dbReference type="ARBA" id="ARBA00023136"/>
    </source>
</evidence>
<dbReference type="PANTHER" id="PTHR43791">
    <property type="entry name" value="PERMEASE-RELATED"/>
    <property type="match status" value="1"/>
</dbReference>
<dbReference type="OrthoDB" id="3639251at2759"/>
<feature type="compositionally biased region" description="Acidic residues" evidence="6">
    <location>
        <begin position="723"/>
        <end position="733"/>
    </location>
</feature>
<sequence>MHWLRRTRSLVWPEPCDPLERTLLRKADALILPYLCLSFCINYLDRVNFINAYVSGLRTALHMKGREYNAVIACFTAGFAIAQIPQNLLLLVVPPRYLFPLNGVVWGLLTAAGAAATKVQHLYVIKFFQVPLARRRCSGGSDADVGDEQGMAECSTFIGAHYILGSWYRPSEIGRRGALFSASAQIASIFSGSLQSALYQNLDDVCGLEGWQWLFIVCGIITIPVALFGIYSFPDTPARTTSRLFSPAERALALKRMPQPPPHQRAVDWTLVRRVLGGWQVWAFALVWTAGGALESYSSWGVMPLWMKAQRNALGKARYSVPELNQHPLGMPAVAILALVATAVWTDRRTQDRYAVNLVVALAVLASSLIVLISGLEPAGRVPRGAVYFAFCLSGDGYVLVEGPAVTLYDDSGKHLGAKTLAAPPVEGDEFKVGQKDVLLDGQIPMSDFNAAVKATPTVAAATPARAVAGFLTRPGMLPSSSNPVASTSSAHTPRPVSVARSTAAAAIPSSSIETPVSAGKVWNEHKPRLQKPFKPLVPNSGVKRSPSIDTGARTGTPGPSRSREKAEQVRTKSIMADEEKETKPNGAVAYKGKARAKVVDSEEDDDENSPPKVDQPSLLPAKKRRKVDSVTTAQPVAPSKPAARLSAADAAFEMALSRQLCTEKRPPGRTVSLPARMSTSVTVPLKVNASAEDAPMDDVFLDHPIEQNELVEDLLEGVGDESWGDDLAEEEGEKPVVPVVGPSKVLERPPKPAEPTRAPGMPAESSGTRYFSCQWRKRSTKKRPVWEGDGILVVKGTKGELKDKEGGAHLTGGTVPATAKLDNGDQLQVGNMVVELEDPIDEQTYLDGGPYDDSWKSSVAPAPVLEPFRPPAPAKAVSPLATRVAARSASLVVEPHPSPHNTARFALPPAAVPSIAKFRSPALVKQPVVQATPLKEQAKKGGPRFDPEREGAVVMRRPDQQHQKQYNTKTLPVVDVVIDPTLCDKLRDHQKEGVAFMYEASRGRLGDVLTTIPLTPSGSGSV</sequence>
<feature type="transmembrane region" description="Helical" evidence="7">
    <location>
        <begin position="97"/>
        <end position="116"/>
    </location>
</feature>
<dbReference type="GO" id="GO:0098717">
    <property type="term" value="P:pantothenate import across plasma membrane"/>
    <property type="evidence" value="ECO:0007669"/>
    <property type="project" value="TreeGrafter"/>
</dbReference>
<evidence type="ECO:0000313" key="9">
    <source>
        <dbReference type="Proteomes" id="UP000321518"/>
    </source>
</evidence>
<accession>A0A511KQX2</accession>
<feature type="transmembrane region" description="Helical" evidence="7">
    <location>
        <begin position="329"/>
        <end position="347"/>
    </location>
</feature>
<dbReference type="PANTHER" id="PTHR43791:SF4">
    <property type="entry name" value="PANTOTHENATE TRANSPORTER FEN2"/>
    <property type="match status" value="1"/>
</dbReference>
<feature type="transmembrane region" description="Helical" evidence="7">
    <location>
        <begin position="211"/>
        <end position="233"/>
    </location>
</feature>
<keyword evidence="5 7" id="KW-0472">Membrane</keyword>
<dbReference type="Pfam" id="PF07690">
    <property type="entry name" value="MFS_1"/>
    <property type="match status" value="1"/>
</dbReference>
<evidence type="ECO:0000256" key="3">
    <source>
        <dbReference type="ARBA" id="ARBA00022692"/>
    </source>
</evidence>
<feature type="transmembrane region" description="Helical" evidence="7">
    <location>
        <begin position="281"/>
        <end position="300"/>
    </location>
</feature>
<gene>
    <name evidence="8" type="ORF">Rt10032_c20g6283</name>
</gene>
<evidence type="ECO:0000256" key="2">
    <source>
        <dbReference type="ARBA" id="ARBA00022448"/>
    </source>
</evidence>
<dbReference type="EMBL" id="BJWK01000020">
    <property type="protein sequence ID" value="GEM12266.1"/>
    <property type="molecule type" value="Genomic_DNA"/>
</dbReference>
<dbReference type="Gene3D" id="1.20.1250.20">
    <property type="entry name" value="MFS general substrate transporter like domains"/>
    <property type="match status" value="1"/>
</dbReference>
<protein>
    <submittedName>
        <fullName evidence="8">Uncharacterized protein</fullName>
    </submittedName>
</protein>
<dbReference type="Proteomes" id="UP000321518">
    <property type="component" value="Unassembled WGS sequence"/>
</dbReference>
<feature type="compositionally biased region" description="Low complexity" evidence="6">
    <location>
        <begin position="736"/>
        <end position="745"/>
    </location>
</feature>
<keyword evidence="3 7" id="KW-0812">Transmembrane</keyword>
<evidence type="ECO:0000256" key="4">
    <source>
        <dbReference type="ARBA" id="ARBA00022989"/>
    </source>
</evidence>
<dbReference type="GO" id="GO:0005886">
    <property type="term" value="C:plasma membrane"/>
    <property type="evidence" value="ECO:0007669"/>
    <property type="project" value="TreeGrafter"/>
</dbReference>
<keyword evidence="2" id="KW-0813">Transport</keyword>
<feature type="region of interest" description="Disordered" evidence="6">
    <location>
        <begin position="723"/>
        <end position="770"/>
    </location>
</feature>
<feature type="transmembrane region" description="Helical" evidence="7">
    <location>
        <begin position="178"/>
        <end position="199"/>
    </location>
</feature>
<dbReference type="SUPFAM" id="SSF103473">
    <property type="entry name" value="MFS general substrate transporter"/>
    <property type="match status" value="1"/>
</dbReference>
<evidence type="ECO:0000256" key="6">
    <source>
        <dbReference type="SAM" id="MobiDB-lite"/>
    </source>
</evidence>
<comment type="caution">
    <text evidence="8">The sequence shown here is derived from an EMBL/GenBank/DDBJ whole genome shotgun (WGS) entry which is preliminary data.</text>
</comment>
<comment type="subcellular location">
    <subcellularLocation>
        <location evidence="1">Membrane</location>
        <topology evidence="1">Multi-pass membrane protein</topology>
    </subcellularLocation>
</comment>
<organism evidence="8 9">
    <name type="scientific">Rhodotorula toruloides</name>
    <name type="common">Yeast</name>
    <name type="synonym">Rhodosporidium toruloides</name>
    <dbReference type="NCBI Taxonomy" id="5286"/>
    <lineage>
        <taxon>Eukaryota</taxon>
        <taxon>Fungi</taxon>
        <taxon>Dikarya</taxon>
        <taxon>Basidiomycota</taxon>
        <taxon>Pucciniomycotina</taxon>
        <taxon>Microbotryomycetes</taxon>
        <taxon>Sporidiobolales</taxon>
        <taxon>Sporidiobolaceae</taxon>
        <taxon>Rhodotorula</taxon>
    </lineage>
</organism>
<dbReference type="GO" id="GO:0015233">
    <property type="term" value="F:pantothenate transmembrane transporter activity"/>
    <property type="evidence" value="ECO:0007669"/>
    <property type="project" value="TreeGrafter"/>
</dbReference>
<keyword evidence="4 7" id="KW-1133">Transmembrane helix</keyword>
<evidence type="ECO:0000313" key="8">
    <source>
        <dbReference type="EMBL" id="GEM12266.1"/>
    </source>
</evidence>
<feature type="compositionally biased region" description="Basic and acidic residues" evidence="6">
    <location>
        <begin position="562"/>
        <end position="584"/>
    </location>
</feature>
<dbReference type="InterPro" id="IPR011701">
    <property type="entry name" value="MFS"/>
</dbReference>
<reference evidence="8 9" key="1">
    <citation type="submission" date="2019-07" db="EMBL/GenBank/DDBJ databases">
        <title>Rhodotorula toruloides NBRC10032 genome sequencing.</title>
        <authorList>
            <person name="Shida Y."/>
            <person name="Takaku H."/>
            <person name="Ogasawara W."/>
            <person name="Mori K."/>
        </authorList>
    </citation>
    <scope>NUCLEOTIDE SEQUENCE [LARGE SCALE GENOMIC DNA]</scope>
    <source>
        <strain evidence="8 9">NBRC10032</strain>
    </source>
</reference>
<name>A0A511KQX2_RHOTO</name>
<feature type="transmembrane region" description="Helical" evidence="7">
    <location>
        <begin position="68"/>
        <end position="85"/>
    </location>
</feature>
<evidence type="ECO:0000256" key="7">
    <source>
        <dbReference type="SAM" id="Phobius"/>
    </source>
</evidence>